<name>A0A7C8JJ54_ORBOL</name>
<feature type="transmembrane region" description="Helical" evidence="11">
    <location>
        <begin position="840"/>
        <end position="859"/>
    </location>
</feature>
<evidence type="ECO:0000256" key="10">
    <source>
        <dbReference type="SAM" id="MobiDB-lite"/>
    </source>
</evidence>
<feature type="transmembrane region" description="Helical" evidence="11">
    <location>
        <begin position="1028"/>
        <end position="1051"/>
    </location>
</feature>
<dbReference type="PANTHER" id="PTHR43562:SF3">
    <property type="entry name" value="SODIUM ION_PROTON EXCHANGER (EUROFUNG)"/>
    <property type="match status" value="1"/>
</dbReference>
<feature type="transmembrane region" description="Helical" evidence="11">
    <location>
        <begin position="812"/>
        <end position="831"/>
    </location>
</feature>
<sequence length="1082" mass="117669">MGGSFRWVKKCVRLHPGIAPGVNANLESSICGGNVVLGVCQSCHCIYDEFEDEPEPPPSEPSTHAGTESSGSAESRSSSSTTIATSSQNATKSAQNYLIWPDYQVQPYPDLKELLEHLGEFKMDSCKVEMFRSSGKDGARWFRCKKMGKRNLVENLETLLDFLRSEAQLVDNTSENHCLDAYHKASLQIYGLKTAGIACGLTDKTGMFFSFQFLGLYTKAERPFEASRASTSPKFSFSDLKPGVRREWLVSRISLFAKRRSNDTYYSLLYLDPVDIGLVGALKTLLLGNEDGIPLTKSDHITGVISSVIYMMASVSSQFLQDAEEYLQSLTIPDLERVPSLQGLMETTRKLHELLDLWREARRRVFAVQTLTRDIVTHPFIVAEGLRESMEVSLRKSRGMFEYQVDTIDDLIEKTKVHISLIFNIATLYDSRAALEESKAANKFASSVQKITSLTFVYLPIALAASILGMNVDLITGDSSQPTIRVFIGLAAVLLAISMSILVIWSKKGQVGQWFQSRRAKRHQVPSSLQGFLLTLNLGNWALDRLVFCGLIGQIFIGTILGTPLLAWLPQNLEASAVLLGYLGLILLVYYGGLGTSFKPLLNNLPLSIVVAITGIGFPIGLSFLLGPIANASSLQCFTAGAALSATSLGTTFTILSTAGFAGTRLGVVLTSAAMMDDVVGLVMVQVVSSLGGGGGVSITSIVRPVGASFGMILGAIVMGWICRRLFGGLKLPHRFDNKRVVWGLKTGVLVTCVVVAGYSGASVLFGAFIAGALVTWWDETQDGAKGASVRSEETTGAALYDVYFSSPVERILIPFFFASIGFSIPIRSLFRREIIWRGIVYSILMFVAKLVTGVWILLVDLPFKTSKLLSFWTKEAGKYEPSEQNNKETSKQQKGSSKDEGEITTNPPGTQQSSNAPNESADEWEDINPASRPTVAPPKEKSEQADSEDTSQSTTEPSNASPQTEIPRPPISVYPCLILGLAMISRGEIAFLIASVASANGIFQNPTTTRDLEARADATSGEADGDIFLIVIWAAMLCTIMGPLGVGLLVRRVKRLEGLREGTKYDGQGVLGVWSVIAKQD</sequence>
<keyword evidence="8 11" id="KW-0472">Membrane</keyword>
<feature type="transmembrane region" description="Helical" evidence="11">
    <location>
        <begin position="748"/>
        <end position="778"/>
    </location>
</feature>
<dbReference type="GO" id="GO:0015297">
    <property type="term" value="F:antiporter activity"/>
    <property type="evidence" value="ECO:0007669"/>
    <property type="project" value="UniProtKB-KW"/>
</dbReference>
<feature type="region of interest" description="Disordered" evidence="10">
    <location>
        <begin position="880"/>
        <end position="968"/>
    </location>
</feature>
<comment type="subcellular location">
    <subcellularLocation>
        <location evidence="1">Membrane</location>
        <topology evidence="1">Multi-pass membrane protein</topology>
    </subcellularLocation>
</comment>
<dbReference type="Pfam" id="PF01544">
    <property type="entry name" value="CorA"/>
    <property type="match status" value="1"/>
</dbReference>
<dbReference type="InterPro" id="IPR002523">
    <property type="entry name" value="MgTranspt_CorA/ZnTranspt_ZntB"/>
</dbReference>
<evidence type="ECO:0000256" key="2">
    <source>
        <dbReference type="ARBA" id="ARBA00022448"/>
    </source>
</evidence>
<feature type="compositionally biased region" description="Polar residues" evidence="10">
    <location>
        <begin position="951"/>
        <end position="965"/>
    </location>
</feature>
<dbReference type="Pfam" id="PF00999">
    <property type="entry name" value="Na_H_Exchanger"/>
    <property type="match status" value="1"/>
</dbReference>
<dbReference type="SUPFAM" id="SSF144083">
    <property type="entry name" value="Magnesium transport protein CorA, transmembrane region"/>
    <property type="match status" value="1"/>
</dbReference>
<reference evidence="13 14" key="1">
    <citation type="submission" date="2019-06" db="EMBL/GenBank/DDBJ databases">
        <authorList>
            <person name="Palmer J.M."/>
        </authorList>
    </citation>
    <scope>NUCLEOTIDE SEQUENCE [LARGE SCALE GENOMIC DNA]</scope>
    <source>
        <strain evidence="13 14">TWF703</strain>
    </source>
</reference>
<feature type="transmembrane region" description="Helical" evidence="11">
    <location>
        <begin position="451"/>
        <end position="472"/>
    </location>
</feature>
<feature type="transmembrane region" description="Helical" evidence="11">
    <location>
        <begin position="638"/>
        <end position="656"/>
    </location>
</feature>
<evidence type="ECO:0000256" key="7">
    <source>
        <dbReference type="ARBA" id="ARBA00023065"/>
    </source>
</evidence>
<evidence type="ECO:0000256" key="8">
    <source>
        <dbReference type="ARBA" id="ARBA00023136"/>
    </source>
</evidence>
<feature type="region of interest" description="Disordered" evidence="10">
    <location>
        <begin position="51"/>
        <end position="87"/>
    </location>
</feature>
<evidence type="ECO:0000256" key="11">
    <source>
        <dbReference type="SAM" id="Phobius"/>
    </source>
</evidence>
<evidence type="ECO:0000256" key="5">
    <source>
        <dbReference type="ARBA" id="ARBA00022989"/>
    </source>
</evidence>
<feature type="compositionally biased region" description="Basic and acidic residues" evidence="10">
    <location>
        <begin position="880"/>
        <end position="902"/>
    </location>
</feature>
<evidence type="ECO:0000256" key="3">
    <source>
        <dbReference type="ARBA" id="ARBA00022449"/>
    </source>
</evidence>
<dbReference type="InterPro" id="IPR006153">
    <property type="entry name" value="Cation/H_exchanger_TM"/>
</dbReference>
<evidence type="ECO:0000256" key="4">
    <source>
        <dbReference type="ARBA" id="ARBA00022692"/>
    </source>
</evidence>
<dbReference type="InterPro" id="IPR038770">
    <property type="entry name" value="Na+/solute_symporter_sf"/>
</dbReference>
<accession>A0A7C8JJ54</accession>
<gene>
    <name evidence="13" type="ORF">TWF703_010030</name>
</gene>
<dbReference type="GO" id="GO:0046873">
    <property type="term" value="F:metal ion transmembrane transporter activity"/>
    <property type="evidence" value="ECO:0007669"/>
    <property type="project" value="InterPro"/>
</dbReference>
<feature type="transmembrane region" description="Helical" evidence="11">
    <location>
        <begin position="708"/>
        <end position="727"/>
    </location>
</feature>
<dbReference type="GO" id="GO:1902600">
    <property type="term" value="P:proton transmembrane transport"/>
    <property type="evidence" value="ECO:0007669"/>
    <property type="project" value="InterPro"/>
</dbReference>
<organism evidence="13 14">
    <name type="scientific">Orbilia oligospora</name>
    <name type="common">Nematode-trapping fungus</name>
    <name type="synonym">Arthrobotrys oligospora</name>
    <dbReference type="NCBI Taxonomy" id="2813651"/>
    <lineage>
        <taxon>Eukaryota</taxon>
        <taxon>Fungi</taxon>
        <taxon>Dikarya</taxon>
        <taxon>Ascomycota</taxon>
        <taxon>Pezizomycotina</taxon>
        <taxon>Orbiliomycetes</taxon>
        <taxon>Orbiliales</taxon>
        <taxon>Orbiliaceae</taxon>
        <taxon>Orbilia</taxon>
    </lineage>
</organism>
<dbReference type="GO" id="GO:0016020">
    <property type="term" value="C:membrane"/>
    <property type="evidence" value="ECO:0007669"/>
    <property type="project" value="UniProtKB-SubCell"/>
</dbReference>
<feature type="compositionally biased region" description="Low complexity" evidence="10">
    <location>
        <begin position="66"/>
        <end position="87"/>
    </location>
</feature>
<feature type="compositionally biased region" description="Polar residues" evidence="10">
    <location>
        <begin position="904"/>
        <end position="919"/>
    </location>
</feature>
<evidence type="ECO:0000256" key="9">
    <source>
        <dbReference type="ARBA" id="ARBA00023201"/>
    </source>
</evidence>
<evidence type="ECO:0000259" key="12">
    <source>
        <dbReference type="Pfam" id="PF00999"/>
    </source>
</evidence>
<feature type="transmembrane region" description="Helical" evidence="11">
    <location>
        <begin position="575"/>
        <end position="593"/>
    </location>
</feature>
<keyword evidence="5 11" id="KW-1133">Transmembrane helix</keyword>
<dbReference type="EMBL" id="WIQZ01000078">
    <property type="protein sequence ID" value="KAF3127334.1"/>
    <property type="molecule type" value="Genomic_DNA"/>
</dbReference>
<feature type="transmembrane region" description="Helical" evidence="11">
    <location>
        <begin position="484"/>
        <end position="505"/>
    </location>
</feature>
<feature type="domain" description="Cation/H+ exchanger transmembrane" evidence="12">
    <location>
        <begin position="544"/>
        <end position="870"/>
    </location>
</feature>
<keyword evidence="6" id="KW-0915">Sodium</keyword>
<keyword evidence="7" id="KW-0406">Ion transport</keyword>
<dbReference type="Gene3D" id="1.20.58.340">
    <property type="entry name" value="Magnesium transport protein CorA, transmembrane region"/>
    <property type="match status" value="1"/>
</dbReference>
<evidence type="ECO:0000313" key="13">
    <source>
        <dbReference type="EMBL" id="KAF3127334.1"/>
    </source>
</evidence>
<protein>
    <recommendedName>
        <fullName evidence="12">Cation/H+ exchanger transmembrane domain-containing protein</fullName>
    </recommendedName>
</protein>
<evidence type="ECO:0000256" key="1">
    <source>
        <dbReference type="ARBA" id="ARBA00004141"/>
    </source>
</evidence>
<dbReference type="PANTHER" id="PTHR43562">
    <property type="entry name" value="NAPA-TYPE SODIUM/HYDROGEN ANTIPORTER"/>
    <property type="match status" value="1"/>
</dbReference>
<keyword evidence="4 11" id="KW-0812">Transmembrane</keyword>
<keyword evidence="9" id="KW-0739">Sodium transport</keyword>
<keyword evidence="3" id="KW-0050">Antiport</keyword>
<dbReference type="GO" id="GO:0006814">
    <property type="term" value="P:sodium ion transport"/>
    <property type="evidence" value="ECO:0007669"/>
    <property type="project" value="UniProtKB-KW"/>
</dbReference>
<dbReference type="Gene3D" id="1.20.1530.20">
    <property type="match status" value="1"/>
</dbReference>
<feature type="transmembrane region" description="Helical" evidence="11">
    <location>
        <begin position="605"/>
        <end position="626"/>
    </location>
</feature>
<evidence type="ECO:0000313" key="14">
    <source>
        <dbReference type="Proteomes" id="UP000480548"/>
    </source>
</evidence>
<dbReference type="Proteomes" id="UP000480548">
    <property type="component" value="Unassembled WGS sequence"/>
</dbReference>
<keyword evidence="2" id="KW-0813">Transport</keyword>
<evidence type="ECO:0000256" key="6">
    <source>
        <dbReference type="ARBA" id="ARBA00023053"/>
    </source>
</evidence>
<proteinExistence type="predicted"/>
<dbReference type="AlphaFoldDB" id="A0A7C8JJ54"/>
<feature type="transmembrane region" description="Helical" evidence="11">
    <location>
        <begin position="546"/>
        <end position="569"/>
    </location>
</feature>
<dbReference type="InterPro" id="IPR045863">
    <property type="entry name" value="CorA_TM1_TM2"/>
</dbReference>
<comment type="caution">
    <text evidence="13">The sequence shown here is derived from an EMBL/GenBank/DDBJ whole genome shotgun (WGS) entry which is preliminary data.</text>
</comment>